<keyword evidence="2" id="KW-0472">Membrane</keyword>
<sequence>MESVIRDYLHFSNSTEGDFEGFNGFIGSIALKLCMGIDYMMNTQETHYDQMLVFGLTSCAIGLLGIFIFFMMSVQKYNTLFCKTACNKDRKPVWVDEKEEVKPPQVEEEVKAPKVMENVKQSQIEKYFLNATDTAHSLFPYHNGMKATKQNPRMQNRSVQVVRSLLSMRKRINKYKYLKDSEAPQDTEMNKNVYPPLNQTNTSPDHNEV</sequence>
<feature type="region of interest" description="Disordered" evidence="1">
    <location>
        <begin position="179"/>
        <end position="209"/>
    </location>
</feature>
<keyword evidence="2" id="KW-1133">Transmembrane helix</keyword>
<evidence type="ECO:0000313" key="3">
    <source>
        <dbReference type="Proteomes" id="UP000515162"/>
    </source>
</evidence>
<keyword evidence="2" id="KW-0812">Transmembrane</keyword>
<name>A0A6P8KMN8_DROMA</name>
<dbReference type="RefSeq" id="XP_033170298.1">
    <property type="nucleotide sequence ID" value="XM_033314407.1"/>
</dbReference>
<reference evidence="4" key="1">
    <citation type="submission" date="2025-08" db="UniProtKB">
        <authorList>
            <consortium name="RefSeq"/>
        </authorList>
    </citation>
    <scope>IDENTIFICATION</scope>
    <source>
        <strain evidence="4">Mau12</strain>
        <tissue evidence="4">Whole Body</tissue>
    </source>
</reference>
<protein>
    <submittedName>
        <fullName evidence="4">Uncharacterized protein LOC117147503</fullName>
    </submittedName>
</protein>
<dbReference type="Proteomes" id="UP000515162">
    <property type="component" value="Chromosome X"/>
</dbReference>
<evidence type="ECO:0000313" key="4">
    <source>
        <dbReference type="RefSeq" id="XP_033170298.1"/>
    </source>
</evidence>
<feature type="transmembrane region" description="Helical" evidence="2">
    <location>
        <begin position="52"/>
        <end position="72"/>
    </location>
</feature>
<evidence type="ECO:0000256" key="1">
    <source>
        <dbReference type="SAM" id="MobiDB-lite"/>
    </source>
</evidence>
<gene>
    <name evidence="4" type="primary">LOC117147503</name>
</gene>
<dbReference type="AlphaFoldDB" id="A0A6P8KMN8"/>
<dbReference type="GeneID" id="117147503"/>
<proteinExistence type="predicted"/>
<accession>A0A6P8KMN8</accession>
<organism evidence="3 4">
    <name type="scientific">Drosophila mauritiana</name>
    <name type="common">Fruit fly</name>
    <dbReference type="NCBI Taxonomy" id="7226"/>
    <lineage>
        <taxon>Eukaryota</taxon>
        <taxon>Metazoa</taxon>
        <taxon>Ecdysozoa</taxon>
        <taxon>Arthropoda</taxon>
        <taxon>Hexapoda</taxon>
        <taxon>Insecta</taxon>
        <taxon>Pterygota</taxon>
        <taxon>Neoptera</taxon>
        <taxon>Endopterygota</taxon>
        <taxon>Diptera</taxon>
        <taxon>Brachycera</taxon>
        <taxon>Muscomorpha</taxon>
        <taxon>Ephydroidea</taxon>
        <taxon>Drosophilidae</taxon>
        <taxon>Drosophila</taxon>
        <taxon>Sophophora</taxon>
    </lineage>
</organism>
<keyword evidence="3" id="KW-1185">Reference proteome</keyword>
<feature type="compositionally biased region" description="Polar residues" evidence="1">
    <location>
        <begin position="197"/>
        <end position="209"/>
    </location>
</feature>
<evidence type="ECO:0000256" key="2">
    <source>
        <dbReference type="SAM" id="Phobius"/>
    </source>
</evidence>